<dbReference type="EMBL" id="OOFM01000005">
    <property type="protein sequence ID" value="SPL65500.1"/>
    <property type="molecule type" value="Genomic_DNA"/>
</dbReference>
<gene>
    <name evidence="1" type="ORF">OHAE_1367</name>
</gene>
<reference evidence="2" key="1">
    <citation type="submission" date="2017-12" db="EMBL/GenBank/DDBJ databases">
        <authorList>
            <person name="Diaz M."/>
        </authorList>
    </citation>
    <scope>NUCLEOTIDE SEQUENCE [LARGE SCALE GENOMIC DNA]</scope>
    <source>
        <strain evidence="2">FI11154</strain>
    </source>
</reference>
<dbReference type="AlphaFoldDB" id="A0A2P9HNT5"/>
<accession>A0A2P9HNT5</accession>
<protein>
    <submittedName>
        <fullName evidence="1">Uncharacterized protein</fullName>
    </submittedName>
</protein>
<evidence type="ECO:0000313" key="2">
    <source>
        <dbReference type="Proteomes" id="UP000246073"/>
    </source>
</evidence>
<dbReference type="Proteomes" id="UP000246073">
    <property type="component" value="Unassembled WGS sequence"/>
</dbReference>
<organism evidence="1 2">
    <name type="scientific">Ochrobactrum soli</name>
    <dbReference type="NCBI Taxonomy" id="2448455"/>
    <lineage>
        <taxon>Bacteria</taxon>
        <taxon>Pseudomonadati</taxon>
        <taxon>Pseudomonadota</taxon>
        <taxon>Alphaproteobacteria</taxon>
        <taxon>Hyphomicrobiales</taxon>
        <taxon>Brucellaceae</taxon>
        <taxon>Brucella/Ochrobactrum group</taxon>
        <taxon>Ochrobactrum</taxon>
    </lineage>
</organism>
<evidence type="ECO:0000313" key="1">
    <source>
        <dbReference type="EMBL" id="SPL65500.1"/>
    </source>
</evidence>
<proteinExistence type="predicted"/>
<dbReference type="RefSeq" id="WP_109369123.1">
    <property type="nucleotide sequence ID" value="NZ_OOFM01000005.1"/>
</dbReference>
<sequence>MDRIEPAFRLFFENVALSQQGRNMAEKGAIWANFWSTFVGMFPPNGETPRILSVLKEATSKPLIARE</sequence>
<name>A0A2P9HNT5_9HYPH</name>